<dbReference type="InterPro" id="IPR008302">
    <property type="entry name" value="NamZ"/>
</dbReference>
<evidence type="ECO:0000259" key="2">
    <source>
        <dbReference type="Pfam" id="PF07075"/>
    </source>
</evidence>
<feature type="signal peptide" evidence="1">
    <location>
        <begin position="1"/>
        <end position="27"/>
    </location>
</feature>
<dbReference type="PANTHER" id="PTHR42915">
    <property type="entry name" value="HYPOTHETICAL 460 KDA PROTEIN IN FEUA-SIGW INTERGENIC REGION [PRECURSOR]"/>
    <property type="match status" value="1"/>
</dbReference>
<keyword evidence="1" id="KW-0732">Signal</keyword>
<dbReference type="Proteomes" id="UP000307702">
    <property type="component" value="Unassembled WGS sequence"/>
</dbReference>
<accession>A0A8H2JJW5</accession>
<feature type="domain" description="Peptidoglycan beta-N-acetylmuramidase NamZ N-terminal" evidence="2">
    <location>
        <begin position="66"/>
        <end position="264"/>
    </location>
</feature>
<dbReference type="AlphaFoldDB" id="A0A8H2JJW5"/>
<evidence type="ECO:0000259" key="3">
    <source>
        <dbReference type="Pfam" id="PF20732"/>
    </source>
</evidence>
<reference evidence="4 5" key="1">
    <citation type="submission" date="2019-05" db="EMBL/GenBank/DDBJ databases">
        <title>Colwellia ponticola sp. nov., isolated from seawater.</title>
        <authorList>
            <person name="Yoon J.-H."/>
        </authorList>
    </citation>
    <scope>NUCLEOTIDE SEQUENCE [LARGE SCALE GENOMIC DNA]</scope>
    <source>
        <strain evidence="4 5">OISW-25</strain>
    </source>
</reference>
<dbReference type="RefSeq" id="WP_138624378.1">
    <property type="nucleotide sequence ID" value="NZ_SZVP01000020.1"/>
</dbReference>
<evidence type="ECO:0000313" key="4">
    <source>
        <dbReference type="EMBL" id="TMM41918.1"/>
    </source>
</evidence>
<dbReference type="GO" id="GO:0033922">
    <property type="term" value="F:peptidoglycan beta-N-acetylmuramidase activity"/>
    <property type="evidence" value="ECO:0007669"/>
    <property type="project" value="InterPro"/>
</dbReference>
<gene>
    <name evidence="4" type="ORF">FCS21_15095</name>
</gene>
<sequence>MAFVTLTKAISLLLACYFVSCSLPVFASIDTRVDTAANVKVSATQKIIVGAEQLEQYLPKLKGKRVGLVVNQTSLVFNQHLVDVLLTHNITINMIFAPEHGFRGDRDAGEKFDSSVDTKTGIPLVSLYGKNRKPSLSLLKKIDVIVFDIQDVGVRFYTYISTMHYMMEASAQAGIEFIVLDRPNPNGGFVDGPILEAAFRSFVGMHTIPLLHGMTVAELALMINGEGWLTSDKKLALSVVKVANYQRNLPYTLAIKPSPNLPNDQSIALYPSLAFFEATPVSIGRGTPFPFQVIGHDKVTVSSNIDSRADNFTFTPVSTPGAASKPKLMNKKLTGQDLRQVTSHSLDLTFIIQWYNAFSEQGVTFFTSPTFFDKLAGTDKLRKAIMAGQSAEQIKLSWREGITHFKHQRAPYLLYP</sequence>
<dbReference type="Pfam" id="PF20732">
    <property type="entry name" value="NamZ_C"/>
    <property type="match status" value="1"/>
</dbReference>
<dbReference type="OrthoDB" id="9801061at2"/>
<comment type="caution">
    <text evidence="4">The sequence shown here is derived from an EMBL/GenBank/DDBJ whole genome shotgun (WGS) entry which is preliminary data.</text>
</comment>
<dbReference type="EMBL" id="SZVP01000020">
    <property type="protein sequence ID" value="TMM41918.1"/>
    <property type="molecule type" value="Genomic_DNA"/>
</dbReference>
<dbReference type="PIRSF" id="PIRSF016719">
    <property type="entry name" value="UCP016719"/>
    <property type="match status" value="1"/>
</dbReference>
<dbReference type="Gene3D" id="3.40.50.12170">
    <property type="entry name" value="Uncharacterised protein PF07075, DUF1343"/>
    <property type="match status" value="1"/>
</dbReference>
<proteinExistence type="predicted"/>
<feature type="domain" description="Peptidoglycan beta-N-acetylmuramidase NamZ C-terminal" evidence="3">
    <location>
        <begin position="269"/>
        <end position="415"/>
    </location>
</feature>
<feature type="chain" id="PRO_5034172799" evidence="1">
    <location>
        <begin position="28"/>
        <end position="416"/>
    </location>
</feature>
<evidence type="ECO:0000313" key="5">
    <source>
        <dbReference type="Proteomes" id="UP000307702"/>
    </source>
</evidence>
<dbReference type="InterPro" id="IPR048503">
    <property type="entry name" value="NamZ_C"/>
</dbReference>
<dbReference type="Pfam" id="PF07075">
    <property type="entry name" value="NamZ_N"/>
    <property type="match status" value="1"/>
</dbReference>
<keyword evidence="5" id="KW-1185">Reference proteome</keyword>
<dbReference type="PANTHER" id="PTHR42915:SF1">
    <property type="entry name" value="PEPTIDOGLYCAN BETA-N-ACETYLMURAMIDASE NAMZ"/>
    <property type="match status" value="1"/>
</dbReference>
<evidence type="ECO:0000256" key="1">
    <source>
        <dbReference type="SAM" id="SignalP"/>
    </source>
</evidence>
<organism evidence="4 5">
    <name type="scientific">Colwellia ponticola</name>
    <dbReference type="NCBI Taxonomy" id="2304625"/>
    <lineage>
        <taxon>Bacteria</taxon>
        <taxon>Pseudomonadati</taxon>
        <taxon>Pseudomonadota</taxon>
        <taxon>Gammaproteobacteria</taxon>
        <taxon>Alteromonadales</taxon>
        <taxon>Colwelliaceae</taxon>
        <taxon>Colwellia</taxon>
    </lineage>
</organism>
<protein>
    <submittedName>
        <fullName evidence="4">DUF1343 domain-containing protein</fullName>
    </submittedName>
</protein>
<dbReference type="Gene3D" id="3.90.1150.140">
    <property type="match status" value="1"/>
</dbReference>
<name>A0A8H2JJW5_9GAMM</name>
<dbReference type="InterPro" id="IPR048502">
    <property type="entry name" value="NamZ_N"/>
</dbReference>